<dbReference type="GO" id="GO:0008171">
    <property type="term" value="F:O-methyltransferase activity"/>
    <property type="evidence" value="ECO:0007669"/>
    <property type="project" value="InterPro"/>
</dbReference>
<dbReference type="InterPro" id="IPR036390">
    <property type="entry name" value="WH_DNA-bd_sf"/>
</dbReference>
<dbReference type="OrthoDB" id="9767938at2"/>
<evidence type="ECO:0000256" key="3">
    <source>
        <dbReference type="ARBA" id="ARBA00022691"/>
    </source>
</evidence>
<dbReference type="InterPro" id="IPR016461">
    <property type="entry name" value="COMT-like"/>
</dbReference>
<sequence>MNYPRPEQDFSPVHSLIIRSVSSQVVMEAVNFKLFDTLELKPASLKELAEYFEFDELKLGSLLDLLVSYDLVQDNNGQYSNTYLATEYLVSTSPLYQGLAMGLTMDFCTGVIRDMGELLKGNKSQRDDSDKKWAATDAMEGTAQESLSGGLHATVDAISLLPGFDDFRLMGDLGGNHGNYTMSVLARNPQLNGVILDLPHVVPLAEQRCRDNGFGARVKGVAVDMREEELPALDFDLIFASHVLYACRGNLKPVLEKVSKSLRSGGWFCANHYAKTGSPMSTQTIASLEVITTFAGYFSHFIEPDILEQELKECGFGNFRRTWSDSSKGIMLVSAQKL</sequence>
<organism evidence="6 7">
    <name type="scientific">Maridesulfovibrio salexigens (strain ATCC 14822 / DSM 2638 / NCIMB 8403 / VKM B-1763)</name>
    <name type="common">Desulfovibrio salexigens</name>
    <dbReference type="NCBI Taxonomy" id="526222"/>
    <lineage>
        <taxon>Bacteria</taxon>
        <taxon>Pseudomonadati</taxon>
        <taxon>Thermodesulfobacteriota</taxon>
        <taxon>Desulfovibrionia</taxon>
        <taxon>Desulfovibrionales</taxon>
        <taxon>Desulfovibrionaceae</taxon>
        <taxon>Maridesulfovibrio</taxon>
    </lineage>
</organism>
<feature type="domain" description="O-methyltransferase dimerisation" evidence="5">
    <location>
        <begin position="20"/>
        <end position="91"/>
    </location>
</feature>
<dbReference type="PANTHER" id="PTHR11746">
    <property type="entry name" value="O-METHYLTRANSFERASE"/>
    <property type="match status" value="1"/>
</dbReference>
<dbReference type="GO" id="GO:0046983">
    <property type="term" value="F:protein dimerization activity"/>
    <property type="evidence" value="ECO:0007669"/>
    <property type="project" value="InterPro"/>
</dbReference>
<dbReference type="SUPFAM" id="SSF53335">
    <property type="entry name" value="S-adenosyl-L-methionine-dependent methyltransferases"/>
    <property type="match status" value="1"/>
</dbReference>
<dbReference type="Pfam" id="PF08100">
    <property type="entry name" value="Dimerisation"/>
    <property type="match status" value="1"/>
</dbReference>
<dbReference type="AlphaFoldDB" id="C6C0A5"/>
<dbReference type="KEGG" id="dsa:Desal_0974"/>
<dbReference type="GO" id="GO:0032259">
    <property type="term" value="P:methylation"/>
    <property type="evidence" value="ECO:0007669"/>
    <property type="project" value="UniProtKB-KW"/>
</dbReference>
<keyword evidence="1 6" id="KW-0489">Methyltransferase</keyword>
<dbReference type="STRING" id="526222.Desal_0974"/>
<keyword evidence="3" id="KW-0949">S-adenosyl-L-methionine</keyword>
<dbReference type="Pfam" id="PF00891">
    <property type="entry name" value="Methyltransf_2"/>
    <property type="match status" value="1"/>
</dbReference>
<name>C6C0A5_MARSD</name>
<dbReference type="RefSeq" id="WP_015850858.1">
    <property type="nucleotide sequence ID" value="NC_012881.1"/>
</dbReference>
<keyword evidence="7" id="KW-1185">Reference proteome</keyword>
<evidence type="ECO:0000313" key="7">
    <source>
        <dbReference type="Proteomes" id="UP000002601"/>
    </source>
</evidence>
<dbReference type="EMBL" id="CP001649">
    <property type="protein sequence ID" value="ACS79039.1"/>
    <property type="molecule type" value="Genomic_DNA"/>
</dbReference>
<dbReference type="HOGENOM" id="CLU_005533_4_3_7"/>
<evidence type="ECO:0000256" key="1">
    <source>
        <dbReference type="ARBA" id="ARBA00022603"/>
    </source>
</evidence>
<dbReference type="InterPro" id="IPR036388">
    <property type="entry name" value="WH-like_DNA-bd_sf"/>
</dbReference>
<feature type="domain" description="O-methyltransferase C-terminal" evidence="4">
    <location>
        <begin position="161"/>
        <end position="267"/>
    </location>
</feature>
<dbReference type="Proteomes" id="UP000002601">
    <property type="component" value="Chromosome"/>
</dbReference>
<evidence type="ECO:0000259" key="5">
    <source>
        <dbReference type="Pfam" id="PF08100"/>
    </source>
</evidence>
<dbReference type="InterPro" id="IPR029063">
    <property type="entry name" value="SAM-dependent_MTases_sf"/>
</dbReference>
<evidence type="ECO:0000256" key="2">
    <source>
        <dbReference type="ARBA" id="ARBA00022679"/>
    </source>
</evidence>
<gene>
    <name evidence="6" type="ordered locus">Desal_0974</name>
</gene>
<dbReference type="Gene3D" id="3.40.50.150">
    <property type="entry name" value="Vaccinia Virus protein VP39"/>
    <property type="match status" value="1"/>
</dbReference>
<dbReference type="SUPFAM" id="SSF46785">
    <property type="entry name" value="Winged helix' DNA-binding domain"/>
    <property type="match status" value="1"/>
</dbReference>
<proteinExistence type="predicted"/>
<dbReference type="eggNOG" id="COG0500">
    <property type="taxonomic scope" value="Bacteria"/>
</dbReference>
<dbReference type="CDD" id="cd02440">
    <property type="entry name" value="AdoMet_MTases"/>
    <property type="match status" value="1"/>
</dbReference>
<reference evidence="6 7" key="1">
    <citation type="submission" date="2009-06" db="EMBL/GenBank/DDBJ databases">
        <title>Complete sequence of Desulfovibrio salexigens DSM 2638.</title>
        <authorList>
            <consortium name="US DOE Joint Genome Institute"/>
            <person name="Lucas S."/>
            <person name="Copeland A."/>
            <person name="Lapidus A."/>
            <person name="Glavina del Rio T."/>
            <person name="Tice H."/>
            <person name="Bruce D."/>
            <person name="Goodwin L."/>
            <person name="Pitluck S."/>
            <person name="Munk A.C."/>
            <person name="Brettin T."/>
            <person name="Detter J.C."/>
            <person name="Han C."/>
            <person name="Tapia R."/>
            <person name="Larimer F."/>
            <person name="Land M."/>
            <person name="Hauser L."/>
            <person name="Kyrpides N."/>
            <person name="Anderson I."/>
            <person name="Wall J.D."/>
            <person name="Arkin A.P."/>
            <person name="Dehal P."/>
            <person name="Chivian D."/>
            <person name="Giles B."/>
            <person name="Hazen T.C."/>
        </authorList>
    </citation>
    <scope>NUCLEOTIDE SEQUENCE [LARGE SCALE GENOMIC DNA]</scope>
    <source>
        <strain evidence="7">ATCC 14822 / DSM 2638 / NCIMB 8403 / VKM B-1763</strain>
    </source>
</reference>
<dbReference type="InterPro" id="IPR012967">
    <property type="entry name" value="COMT_dimerisation"/>
</dbReference>
<evidence type="ECO:0000313" key="6">
    <source>
        <dbReference type="EMBL" id="ACS79039.1"/>
    </source>
</evidence>
<evidence type="ECO:0000259" key="4">
    <source>
        <dbReference type="Pfam" id="PF00891"/>
    </source>
</evidence>
<accession>C6C0A5</accession>
<protein>
    <submittedName>
        <fullName evidence="6">Methyltransferase type 12</fullName>
    </submittedName>
</protein>
<dbReference type="PROSITE" id="PS51683">
    <property type="entry name" value="SAM_OMT_II"/>
    <property type="match status" value="1"/>
</dbReference>
<dbReference type="Gene3D" id="1.10.10.10">
    <property type="entry name" value="Winged helix-like DNA-binding domain superfamily/Winged helix DNA-binding domain"/>
    <property type="match status" value="1"/>
</dbReference>
<dbReference type="InterPro" id="IPR001077">
    <property type="entry name" value="COMT_C"/>
</dbReference>
<keyword evidence="2 6" id="KW-0808">Transferase</keyword>